<dbReference type="AlphaFoldDB" id="A0A7Y0S2H9"/>
<name>A0A7Y0S2H9_VIBPH</name>
<evidence type="ECO:0008006" key="3">
    <source>
        <dbReference type="Google" id="ProtNLM"/>
    </source>
</evidence>
<dbReference type="Proteomes" id="UP000555836">
    <property type="component" value="Unassembled WGS sequence"/>
</dbReference>
<evidence type="ECO:0000313" key="2">
    <source>
        <dbReference type="Proteomes" id="UP000555836"/>
    </source>
</evidence>
<reference evidence="1 2" key="1">
    <citation type="submission" date="2020-04" db="EMBL/GenBank/DDBJ databases">
        <title>Whole-genome sequencing of Vibrio spp. from China reveals different genetic environments of blaCTX-M-14 among diverse lineages.</title>
        <authorList>
            <person name="Zheng Z."/>
            <person name="Ye L."/>
            <person name="Chen S."/>
        </authorList>
    </citation>
    <scope>NUCLEOTIDE SEQUENCE [LARGE SCALE GENOMIC DNA]</scope>
    <source>
        <strain evidence="1 2">Vb0574</strain>
    </source>
</reference>
<dbReference type="EMBL" id="JABCLD010000691">
    <property type="protein sequence ID" value="NMU24988.1"/>
    <property type="molecule type" value="Genomic_DNA"/>
</dbReference>
<protein>
    <recommendedName>
        <fullName evidence="3">Polymer-forming cytoskeletal protein</fullName>
    </recommendedName>
</protein>
<organism evidence="1 2">
    <name type="scientific">Vibrio parahaemolyticus</name>
    <dbReference type="NCBI Taxonomy" id="670"/>
    <lineage>
        <taxon>Bacteria</taxon>
        <taxon>Pseudomonadati</taxon>
        <taxon>Pseudomonadota</taxon>
        <taxon>Gammaproteobacteria</taxon>
        <taxon>Vibrionales</taxon>
        <taxon>Vibrionaceae</taxon>
        <taxon>Vibrio</taxon>
    </lineage>
</organism>
<accession>A0A7Y0S2H9</accession>
<feature type="non-terminal residue" evidence="1">
    <location>
        <position position="1"/>
    </location>
</feature>
<evidence type="ECO:0000313" key="1">
    <source>
        <dbReference type="EMBL" id="NMU24988.1"/>
    </source>
</evidence>
<proteinExistence type="predicted"/>
<feature type="non-terminal residue" evidence="1">
    <location>
        <position position="86"/>
    </location>
</feature>
<sequence length="86" mass="8964">NIIRGNVEAAGTVTLKQTHVEGSVTSIGGEVKTEQSGNEIQGDISASSRVTLNETKVTGDVTSKGLEVILEANNQVHGNILALHKV</sequence>
<gene>
    <name evidence="1" type="ORF">HKB21_05080</name>
</gene>
<comment type="caution">
    <text evidence="1">The sequence shown here is derived from an EMBL/GenBank/DDBJ whole genome shotgun (WGS) entry which is preliminary data.</text>
</comment>